<dbReference type="InterPro" id="IPR023213">
    <property type="entry name" value="CAT-like_dom_sf"/>
</dbReference>
<dbReference type="PROSITE" id="PS52004">
    <property type="entry name" value="KS3_2"/>
    <property type="match status" value="1"/>
</dbReference>
<name>A0ABW1M501_9ACTN</name>
<dbReference type="RefSeq" id="WP_386401709.1">
    <property type="nucleotide sequence ID" value="NZ_JBHSPT010000061.1"/>
</dbReference>
<proteinExistence type="inferred from homology"/>
<evidence type="ECO:0000313" key="6">
    <source>
        <dbReference type="Proteomes" id="UP001596242"/>
    </source>
</evidence>
<dbReference type="InterPro" id="IPR000794">
    <property type="entry name" value="Beta-ketoacyl_synthase"/>
</dbReference>
<dbReference type="NCBIfam" id="NF005589">
    <property type="entry name" value="PRK07314.1"/>
    <property type="match status" value="1"/>
</dbReference>
<comment type="caution">
    <text evidence="5">The sequence shown here is derived from an EMBL/GenBank/DDBJ whole genome shotgun (WGS) entry which is preliminary data.</text>
</comment>
<evidence type="ECO:0000256" key="1">
    <source>
        <dbReference type="ARBA" id="ARBA00008467"/>
    </source>
</evidence>
<evidence type="ECO:0000259" key="4">
    <source>
        <dbReference type="PROSITE" id="PS52004"/>
    </source>
</evidence>
<evidence type="ECO:0000256" key="3">
    <source>
        <dbReference type="RuleBase" id="RU003694"/>
    </source>
</evidence>
<dbReference type="CDD" id="cd19531">
    <property type="entry name" value="LCL_NRPS-like"/>
    <property type="match status" value="1"/>
</dbReference>
<dbReference type="Gene3D" id="3.30.559.30">
    <property type="entry name" value="Nonribosomal peptide synthetase, condensation domain"/>
    <property type="match status" value="1"/>
</dbReference>
<dbReference type="InterPro" id="IPR001242">
    <property type="entry name" value="Condensation_dom"/>
</dbReference>
<dbReference type="Gene3D" id="3.30.559.10">
    <property type="entry name" value="Chloramphenicol acetyltransferase-like domain"/>
    <property type="match status" value="1"/>
</dbReference>
<dbReference type="SUPFAM" id="SSF53901">
    <property type="entry name" value="Thiolase-like"/>
    <property type="match status" value="2"/>
</dbReference>
<dbReference type="Proteomes" id="UP001596242">
    <property type="component" value="Unassembled WGS sequence"/>
</dbReference>
<dbReference type="PANTHER" id="PTHR11712">
    <property type="entry name" value="POLYKETIDE SYNTHASE-RELATED"/>
    <property type="match status" value="1"/>
</dbReference>
<dbReference type="GO" id="GO:0004315">
    <property type="term" value="F:3-oxoacyl-[acyl-carrier-protein] synthase activity"/>
    <property type="evidence" value="ECO:0007669"/>
    <property type="project" value="UniProtKB-EC"/>
</dbReference>
<dbReference type="SMART" id="SM00825">
    <property type="entry name" value="PKS_KS"/>
    <property type="match status" value="1"/>
</dbReference>
<organism evidence="5 6">
    <name type="scientific">Streptomyces pratens</name>
    <dbReference type="NCBI Taxonomy" id="887456"/>
    <lineage>
        <taxon>Bacteria</taxon>
        <taxon>Bacillati</taxon>
        <taxon>Actinomycetota</taxon>
        <taxon>Actinomycetes</taxon>
        <taxon>Kitasatosporales</taxon>
        <taxon>Streptomycetaceae</taxon>
        <taxon>Streptomyces</taxon>
    </lineage>
</organism>
<dbReference type="InterPro" id="IPR020841">
    <property type="entry name" value="PKS_Beta-ketoAc_synthase_dom"/>
</dbReference>
<dbReference type="EMBL" id="JBHSPT010000061">
    <property type="protein sequence ID" value="MFC6058726.1"/>
    <property type="molecule type" value="Genomic_DNA"/>
</dbReference>
<accession>A0ABW1M501</accession>
<dbReference type="PANTHER" id="PTHR11712:SF336">
    <property type="entry name" value="3-OXOACYL-[ACYL-CARRIER-PROTEIN] SYNTHASE, MITOCHONDRIAL"/>
    <property type="match status" value="1"/>
</dbReference>
<sequence length="937" mass="99770">MTTASPAAAEPPPVNAQQAGLWFIHETDPQCSAYHIVFGAEVTADAGLGRRTEAILRDLMAEHDALRVCFQPGENGPAQRVQESVPLDIRHTDARGMDPEALRDRVRTDTRTPFDLARPPLWRIHLYRTAERTWVFAAVLHHAAADFWSLALLLGEVRGRLEGKPGRFTLDGDAFASYAEQQRTFLAGGKAAALAADEAARLADAPPGLDLYGDRPRPPAPTYEGGSVPFALSAEATDTVRELAREAAATPYMVLLSAYFVLLSRLSGRSDVLVGTPTSGRLQRQYRDALGNFVNTVVVRGEVEETATYREVLASVRARVLEAMRAQELPFPWLVRELAPPRDPSRTPLYQAGFAWDRLPFLTDMDSFFLLDPDRTAELAVAGATLRPYPVPQQEGQTDLWIEMGGERDGAFAGVLRYNTDIFEPGTARDLAAAFVATVESLVRQPDAPLHSLARGDERQSARLAAQGSGPVRALPDARLPDLFRDQVRRTPDATAMVADGEEWSYARLLERTEEVAAALRTAGIAAGDRVAVMAERGAPLVAALLGGENGIRLLDDEDWTKDMPPALGGRVKAEPGPALEHKQRRRLSRSAQLAVTAAAEAWNDAGLDSAPAGSRRVAVVVSAALGDMNAMISGWEALKSRGWNRVPPLTVPMSMGNGSAAAVALLVNARAGVHATVNACSSGTQALATAAELIRRGEADVVVAGGTEAPLHPLVLASFGSMRALSKRLDDPASASRPYDADRDGMVLGEGSGILVLESEEHAGERGARIYAELAGVGSSSDAYDMVQPDPAGAGTARAIRYSLADAGARPEEVVHLNANGTATPPGDAAEGHGIRAVFGDAGRGPSVSANKSMTGHSLGAAGAIESIATVLSLYHGIVPPTRNFTRLDEDLSVDIVHGSPRKLEGERYVAVKNSAGFGGHNVALTFRGVPARRHP</sequence>
<dbReference type="CDD" id="cd00834">
    <property type="entry name" value="KAS_I_II"/>
    <property type="match status" value="1"/>
</dbReference>
<keyword evidence="2 3" id="KW-0808">Transferase</keyword>
<dbReference type="Gene3D" id="3.40.47.10">
    <property type="match status" value="1"/>
</dbReference>
<dbReference type="Pfam" id="PF00668">
    <property type="entry name" value="Condensation"/>
    <property type="match status" value="1"/>
</dbReference>
<feature type="domain" description="Ketosynthase family 3 (KS3)" evidence="4">
    <location>
        <begin position="517"/>
        <end position="930"/>
    </location>
</feature>
<dbReference type="EC" id="2.3.1.179" evidence="5"/>
<evidence type="ECO:0000256" key="2">
    <source>
        <dbReference type="ARBA" id="ARBA00022679"/>
    </source>
</evidence>
<dbReference type="Pfam" id="PF00109">
    <property type="entry name" value="ketoacyl-synt"/>
    <property type="match status" value="1"/>
</dbReference>
<dbReference type="InterPro" id="IPR016039">
    <property type="entry name" value="Thiolase-like"/>
</dbReference>
<dbReference type="Pfam" id="PF02801">
    <property type="entry name" value="Ketoacyl-synt_C"/>
    <property type="match status" value="1"/>
</dbReference>
<dbReference type="InterPro" id="IPR014030">
    <property type="entry name" value="Ketoacyl_synth_N"/>
</dbReference>
<keyword evidence="5" id="KW-0548">Nucleotidyltransferase</keyword>
<dbReference type="GO" id="GO:0016779">
    <property type="term" value="F:nucleotidyltransferase activity"/>
    <property type="evidence" value="ECO:0007669"/>
    <property type="project" value="UniProtKB-KW"/>
</dbReference>
<dbReference type="SUPFAM" id="SSF56801">
    <property type="entry name" value="Acetyl-CoA synthetase-like"/>
    <property type="match status" value="1"/>
</dbReference>
<dbReference type="SUPFAM" id="SSF52777">
    <property type="entry name" value="CoA-dependent acyltransferases"/>
    <property type="match status" value="2"/>
</dbReference>
<keyword evidence="5" id="KW-0012">Acyltransferase</keyword>
<protein>
    <submittedName>
        <fullName evidence="5">Beta-ketoacyl-ACP synthase II</fullName>
        <ecNumber evidence="5">2.3.1.179</ecNumber>
    </submittedName>
</protein>
<reference evidence="6" key="1">
    <citation type="journal article" date="2019" name="Int. J. Syst. Evol. Microbiol.">
        <title>The Global Catalogue of Microorganisms (GCM) 10K type strain sequencing project: providing services to taxonomists for standard genome sequencing and annotation.</title>
        <authorList>
            <consortium name="The Broad Institute Genomics Platform"/>
            <consortium name="The Broad Institute Genome Sequencing Center for Infectious Disease"/>
            <person name="Wu L."/>
            <person name="Ma J."/>
        </authorList>
    </citation>
    <scope>NUCLEOTIDE SEQUENCE [LARGE SCALE GENOMIC DNA]</scope>
    <source>
        <strain evidence="6">JCM 12763</strain>
    </source>
</reference>
<evidence type="ECO:0000313" key="5">
    <source>
        <dbReference type="EMBL" id="MFC6058726.1"/>
    </source>
</evidence>
<keyword evidence="6" id="KW-1185">Reference proteome</keyword>
<comment type="similarity">
    <text evidence="1 3">Belongs to the thiolase-like superfamily. Beta-ketoacyl-ACP synthases family.</text>
</comment>
<dbReference type="InterPro" id="IPR014031">
    <property type="entry name" value="Ketoacyl_synth_C"/>
</dbReference>
<gene>
    <name evidence="5" type="ORF">ACFP50_25820</name>
</gene>